<dbReference type="SFLD" id="SFLDS00003">
    <property type="entry name" value="Haloacid_Dehalogenase"/>
    <property type="match status" value="1"/>
</dbReference>
<dbReference type="InterPro" id="IPR006439">
    <property type="entry name" value="HAD-SF_hydro_IA"/>
</dbReference>
<dbReference type="CDD" id="cd07505">
    <property type="entry name" value="HAD_BPGM-like"/>
    <property type="match status" value="1"/>
</dbReference>
<protein>
    <submittedName>
        <fullName evidence="1">HAD superfamily hydrolase (TIGR01509 family)</fullName>
    </submittedName>
</protein>
<proteinExistence type="predicted"/>
<sequence>MTESGPAAPAPVHSGTTEAMDRPLPAAVLWDMDGTLLDSEPYWMAAQEALAARHGASWTHEQALDLVGTPLLTGAEIFQRGTGVPGTREEIVDWLLENVIDQLRRLGAPWRPGALALLESLREAGVPCALVTMSYENFAQAVVEQVPGLFDVVIAGDMVAQGKPHPEAYLTAAERLGVEVASCIAIEDSVPGVASAMASGARSIAVPLHVPIEARPGLSRVRTLEDVDLSVMRHILTGEDLDLLDDAGSTARDAHSAR</sequence>
<dbReference type="Gene3D" id="1.10.150.240">
    <property type="entry name" value="Putative phosphatase, domain 2"/>
    <property type="match status" value="1"/>
</dbReference>
<dbReference type="EMBL" id="RKHK01000001">
    <property type="protein sequence ID" value="ROR71736.1"/>
    <property type="molecule type" value="Genomic_DNA"/>
</dbReference>
<dbReference type="Pfam" id="PF00702">
    <property type="entry name" value="Hydrolase"/>
    <property type="match status" value="1"/>
</dbReference>
<dbReference type="InterPro" id="IPR036412">
    <property type="entry name" value="HAD-like_sf"/>
</dbReference>
<dbReference type="InterPro" id="IPR023198">
    <property type="entry name" value="PGP-like_dom2"/>
</dbReference>
<dbReference type="Gene3D" id="3.40.50.1000">
    <property type="entry name" value="HAD superfamily/HAD-like"/>
    <property type="match status" value="1"/>
</dbReference>
<dbReference type="GO" id="GO:0016787">
    <property type="term" value="F:hydrolase activity"/>
    <property type="evidence" value="ECO:0007669"/>
    <property type="project" value="UniProtKB-KW"/>
</dbReference>
<dbReference type="AlphaFoldDB" id="A0A3N2B8X2"/>
<comment type="caution">
    <text evidence="1">The sequence shown here is derived from an EMBL/GenBank/DDBJ whole genome shotgun (WGS) entry which is preliminary data.</text>
</comment>
<dbReference type="RefSeq" id="WP_245990694.1">
    <property type="nucleotide sequence ID" value="NZ_RKHK01000001.1"/>
</dbReference>
<gene>
    <name evidence="1" type="ORF">EDD31_0073</name>
</gene>
<accession>A0A3N2B8X2</accession>
<dbReference type="PANTHER" id="PTHR18901">
    <property type="entry name" value="2-DEOXYGLUCOSE-6-PHOSPHATE PHOSPHATASE 2"/>
    <property type="match status" value="1"/>
</dbReference>
<name>A0A3N2B8X2_9MICO</name>
<reference evidence="1 2" key="1">
    <citation type="submission" date="2018-11" db="EMBL/GenBank/DDBJ databases">
        <title>Sequencing the genomes of 1000 actinobacteria strains.</title>
        <authorList>
            <person name="Klenk H.-P."/>
        </authorList>
    </citation>
    <scope>NUCLEOTIDE SEQUENCE [LARGE SCALE GENOMIC DNA]</scope>
    <source>
        <strain evidence="1 2">DSM 11294</strain>
    </source>
</reference>
<keyword evidence="2" id="KW-1185">Reference proteome</keyword>
<evidence type="ECO:0000313" key="2">
    <source>
        <dbReference type="Proteomes" id="UP000280668"/>
    </source>
</evidence>
<dbReference type="PANTHER" id="PTHR18901:SF38">
    <property type="entry name" value="PSEUDOURIDINE-5'-PHOSPHATASE"/>
    <property type="match status" value="1"/>
</dbReference>
<dbReference type="NCBIfam" id="TIGR01509">
    <property type="entry name" value="HAD-SF-IA-v3"/>
    <property type="match status" value="1"/>
</dbReference>
<evidence type="ECO:0000313" key="1">
    <source>
        <dbReference type="EMBL" id="ROR71736.1"/>
    </source>
</evidence>
<dbReference type="SFLD" id="SFLDG01129">
    <property type="entry name" value="C1.5:_HAD__Beta-PGM__Phosphata"/>
    <property type="match status" value="1"/>
</dbReference>
<keyword evidence="1" id="KW-0378">Hydrolase</keyword>
<dbReference type="InterPro" id="IPR023214">
    <property type="entry name" value="HAD_sf"/>
</dbReference>
<dbReference type="Proteomes" id="UP000280668">
    <property type="component" value="Unassembled WGS sequence"/>
</dbReference>
<organism evidence="1 2">
    <name type="scientific">Bogoriella caseilytica</name>
    <dbReference type="NCBI Taxonomy" id="56055"/>
    <lineage>
        <taxon>Bacteria</taxon>
        <taxon>Bacillati</taxon>
        <taxon>Actinomycetota</taxon>
        <taxon>Actinomycetes</taxon>
        <taxon>Micrococcales</taxon>
        <taxon>Bogoriellaceae</taxon>
        <taxon>Bogoriella</taxon>
    </lineage>
</organism>
<dbReference type="SUPFAM" id="SSF56784">
    <property type="entry name" value="HAD-like"/>
    <property type="match status" value="1"/>
</dbReference>